<dbReference type="Gramene" id="OE9A056203T1">
    <property type="protein sequence ID" value="OE9A056203C1"/>
    <property type="gene ID" value="OE9A056203"/>
</dbReference>
<gene>
    <name evidence="1" type="ORF">OLEA9_A056203</name>
</gene>
<keyword evidence="2" id="KW-1185">Reference proteome</keyword>
<organism evidence="1 2">
    <name type="scientific">Olea europaea subsp. europaea</name>
    <dbReference type="NCBI Taxonomy" id="158383"/>
    <lineage>
        <taxon>Eukaryota</taxon>
        <taxon>Viridiplantae</taxon>
        <taxon>Streptophyta</taxon>
        <taxon>Embryophyta</taxon>
        <taxon>Tracheophyta</taxon>
        <taxon>Spermatophyta</taxon>
        <taxon>Magnoliopsida</taxon>
        <taxon>eudicotyledons</taxon>
        <taxon>Gunneridae</taxon>
        <taxon>Pentapetalae</taxon>
        <taxon>asterids</taxon>
        <taxon>lamiids</taxon>
        <taxon>Lamiales</taxon>
        <taxon>Oleaceae</taxon>
        <taxon>Oleeae</taxon>
        <taxon>Olea</taxon>
    </lineage>
</organism>
<protein>
    <submittedName>
        <fullName evidence="1">Uncharacterized protein</fullName>
    </submittedName>
</protein>
<evidence type="ECO:0000313" key="2">
    <source>
        <dbReference type="Proteomes" id="UP000594638"/>
    </source>
</evidence>
<sequence length="100" mass="11589">MAYDVGDFGYYPETMTYTTQNLDAMPAASSNPHLENKLEARKCARWEPREQKIFMSAAEHVTVEGHCRGKCFSSTGWERLRELFNKNARKNWTIAQLKNN</sequence>
<dbReference type="Proteomes" id="UP000594638">
    <property type="component" value="Unassembled WGS sequence"/>
</dbReference>
<accession>A0A8S0P9C5</accession>
<proteinExistence type="predicted"/>
<dbReference type="OrthoDB" id="1676438at2759"/>
<comment type="caution">
    <text evidence="1">The sequence shown here is derived from an EMBL/GenBank/DDBJ whole genome shotgun (WGS) entry which is preliminary data.</text>
</comment>
<name>A0A8S0P9C5_OLEEU</name>
<dbReference type="EMBL" id="CACTIH010000016">
    <property type="protein sequence ID" value="CAA2934536.1"/>
    <property type="molecule type" value="Genomic_DNA"/>
</dbReference>
<evidence type="ECO:0000313" key="1">
    <source>
        <dbReference type="EMBL" id="CAA2934536.1"/>
    </source>
</evidence>
<reference evidence="1 2" key="1">
    <citation type="submission" date="2019-12" db="EMBL/GenBank/DDBJ databases">
        <authorList>
            <person name="Alioto T."/>
            <person name="Alioto T."/>
            <person name="Gomez Garrido J."/>
        </authorList>
    </citation>
    <scope>NUCLEOTIDE SEQUENCE [LARGE SCALE GENOMIC DNA]</scope>
</reference>
<dbReference type="AlphaFoldDB" id="A0A8S0P9C5"/>